<organism evidence="1 2">
    <name type="scientific">Chryseosolibacter indicus</name>
    <dbReference type="NCBI Taxonomy" id="2782351"/>
    <lineage>
        <taxon>Bacteria</taxon>
        <taxon>Pseudomonadati</taxon>
        <taxon>Bacteroidota</taxon>
        <taxon>Cytophagia</taxon>
        <taxon>Cytophagales</taxon>
        <taxon>Chryseotaleaceae</taxon>
        <taxon>Chryseosolibacter</taxon>
    </lineage>
</organism>
<keyword evidence="2" id="KW-1185">Reference proteome</keyword>
<name>A0ABS5VQ75_9BACT</name>
<protein>
    <submittedName>
        <fullName evidence="1">Uncharacterized protein</fullName>
    </submittedName>
</protein>
<dbReference type="RefSeq" id="WP_254152907.1">
    <property type="nucleotide sequence ID" value="NZ_JAHESD010000010.1"/>
</dbReference>
<accession>A0ABS5VQ75</accession>
<reference evidence="1 2" key="1">
    <citation type="submission" date="2021-05" db="EMBL/GenBank/DDBJ databases">
        <title>A Polyphasic approach of four new species of the genus Ohtaekwangia: Ohtaekwangia histidinii sp. nov., Ohtaekwangia cretensis sp. nov., Ohtaekwangia indiensis sp. nov., Ohtaekwangia reichenbachii sp. nov. from diverse environment.</title>
        <authorList>
            <person name="Octaviana S."/>
        </authorList>
    </citation>
    <scope>NUCLEOTIDE SEQUENCE [LARGE SCALE GENOMIC DNA]</scope>
    <source>
        <strain evidence="1 2">PWU20</strain>
    </source>
</reference>
<proteinExistence type="predicted"/>
<dbReference type="EMBL" id="JAHESD010000010">
    <property type="protein sequence ID" value="MBT1702937.1"/>
    <property type="molecule type" value="Genomic_DNA"/>
</dbReference>
<evidence type="ECO:0000313" key="1">
    <source>
        <dbReference type="EMBL" id="MBT1702937.1"/>
    </source>
</evidence>
<gene>
    <name evidence="1" type="ORF">KK060_06580</name>
</gene>
<dbReference type="Proteomes" id="UP000772618">
    <property type="component" value="Unassembled WGS sequence"/>
</dbReference>
<sequence length="165" mass="19828">MKEDEERKRFWYLFKKTVLRIRDGKENPIYLIRYSLLTCPWFAIKLHKIMLSDDDCMHDHPWSFISIILKGGYVEHRPDYKAHWESHAGWFFNSEMNPALMPVKKTLYGAGSILFRKAPSVHKLEVFQPATTLVITFRRKRQWGFHTPSGWKYWKDYIRSGQKCE</sequence>
<evidence type="ECO:0000313" key="2">
    <source>
        <dbReference type="Proteomes" id="UP000772618"/>
    </source>
</evidence>
<comment type="caution">
    <text evidence="1">The sequence shown here is derived from an EMBL/GenBank/DDBJ whole genome shotgun (WGS) entry which is preliminary data.</text>
</comment>